<keyword evidence="3" id="KW-0732">Signal</keyword>
<dbReference type="OrthoDB" id="6382013at2759"/>
<keyword evidence="1" id="KW-0245">EGF-like domain</keyword>
<sequence>MKTLQQRLALSLFFFHFISVSINQSVKAEGYSCTNCSISEYKRCYNSKGCKCLNGLYQQGDKCLGALRYDLNLTLFVSSALKPYNKFAEEIRGFFKKIPDNSVDSQVNTKYGMEIEDWKLKAVENKNEINFFAKLVYWKKKQKNPKDLPSIDLVQMRDFLKNYFKANSKEQLDTLLIDNLVIGTASLKEFQNSFSIDYNELTCKTDQFIYCYDHKLCRPHLGSVMCECDPLVSVDVSPQKDLFPGELCEKGCSKKCQNEGICRLRQKQFVCYCLGWYVGDYCQISIIWFIIVTALLVIIFTVLSILCGFLEGINKRNKKKREQKGELEKTK</sequence>
<feature type="chain" id="PRO_5018149726" evidence="3">
    <location>
        <begin position="29"/>
        <end position="331"/>
    </location>
</feature>
<dbReference type="SUPFAM" id="SSF57196">
    <property type="entry name" value="EGF/Laminin"/>
    <property type="match status" value="1"/>
</dbReference>
<proteinExistence type="predicted"/>
<keyword evidence="2" id="KW-1133">Transmembrane helix</keyword>
<dbReference type="AlphaFoldDB" id="A0A3M7SQA3"/>
<evidence type="ECO:0000313" key="5">
    <source>
        <dbReference type="EMBL" id="RNA37909.1"/>
    </source>
</evidence>
<evidence type="ECO:0000259" key="4">
    <source>
        <dbReference type="PROSITE" id="PS50026"/>
    </source>
</evidence>
<keyword evidence="6" id="KW-1185">Reference proteome</keyword>
<accession>A0A3M7SQA3</accession>
<name>A0A3M7SQA3_BRAPC</name>
<evidence type="ECO:0000313" key="6">
    <source>
        <dbReference type="Proteomes" id="UP000276133"/>
    </source>
</evidence>
<gene>
    <name evidence="5" type="ORF">BpHYR1_047031</name>
</gene>
<dbReference type="PROSITE" id="PS50026">
    <property type="entry name" value="EGF_3"/>
    <property type="match status" value="1"/>
</dbReference>
<comment type="caution">
    <text evidence="1">Lacks conserved residue(s) required for the propagation of feature annotation.</text>
</comment>
<protein>
    <submittedName>
        <fullName evidence="5">Serine-rich adhesin for platelets</fullName>
    </submittedName>
</protein>
<feature type="signal peptide" evidence="3">
    <location>
        <begin position="1"/>
        <end position="28"/>
    </location>
</feature>
<feature type="domain" description="EGF-like" evidence="4">
    <location>
        <begin position="249"/>
        <end position="283"/>
    </location>
</feature>
<dbReference type="Proteomes" id="UP000276133">
    <property type="component" value="Unassembled WGS sequence"/>
</dbReference>
<comment type="caution">
    <text evidence="5">The sequence shown here is derived from an EMBL/GenBank/DDBJ whole genome shotgun (WGS) entry which is preliminary data.</text>
</comment>
<evidence type="ECO:0000256" key="1">
    <source>
        <dbReference type="PROSITE-ProRule" id="PRU00076"/>
    </source>
</evidence>
<dbReference type="EMBL" id="REGN01000960">
    <property type="protein sequence ID" value="RNA37909.1"/>
    <property type="molecule type" value="Genomic_DNA"/>
</dbReference>
<organism evidence="5 6">
    <name type="scientific">Brachionus plicatilis</name>
    <name type="common">Marine rotifer</name>
    <name type="synonym">Brachionus muelleri</name>
    <dbReference type="NCBI Taxonomy" id="10195"/>
    <lineage>
        <taxon>Eukaryota</taxon>
        <taxon>Metazoa</taxon>
        <taxon>Spiralia</taxon>
        <taxon>Gnathifera</taxon>
        <taxon>Rotifera</taxon>
        <taxon>Eurotatoria</taxon>
        <taxon>Monogononta</taxon>
        <taxon>Pseudotrocha</taxon>
        <taxon>Ploima</taxon>
        <taxon>Brachionidae</taxon>
        <taxon>Brachionus</taxon>
    </lineage>
</organism>
<keyword evidence="2" id="KW-0812">Transmembrane</keyword>
<keyword evidence="2" id="KW-0472">Membrane</keyword>
<keyword evidence="1" id="KW-1015">Disulfide bond</keyword>
<reference evidence="5 6" key="1">
    <citation type="journal article" date="2018" name="Sci. Rep.">
        <title>Genomic signatures of local adaptation to the degree of environmental predictability in rotifers.</title>
        <authorList>
            <person name="Franch-Gras L."/>
            <person name="Hahn C."/>
            <person name="Garcia-Roger E.M."/>
            <person name="Carmona M.J."/>
            <person name="Serra M."/>
            <person name="Gomez A."/>
        </authorList>
    </citation>
    <scope>NUCLEOTIDE SEQUENCE [LARGE SCALE GENOMIC DNA]</scope>
    <source>
        <strain evidence="5">HYR1</strain>
    </source>
</reference>
<dbReference type="PROSITE" id="PS00022">
    <property type="entry name" value="EGF_1"/>
    <property type="match status" value="1"/>
</dbReference>
<feature type="disulfide bond" evidence="1">
    <location>
        <begin position="273"/>
        <end position="282"/>
    </location>
</feature>
<evidence type="ECO:0000256" key="2">
    <source>
        <dbReference type="SAM" id="Phobius"/>
    </source>
</evidence>
<feature type="transmembrane region" description="Helical" evidence="2">
    <location>
        <begin position="286"/>
        <end position="310"/>
    </location>
</feature>
<evidence type="ECO:0000256" key="3">
    <source>
        <dbReference type="SAM" id="SignalP"/>
    </source>
</evidence>
<dbReference type="Gene3D" id="2.10.25.10">
    <property type="entry name" value="Laminin"/>
    <property type="match status" value="1"/>
</dbReference>
<feature type="disulfide bond" evidence="1">
    <location>
        <begin position="252"/>
        <end position="262"/>
    </location>
</feature>
<dbReference type="InterPro" id="IPR000742">
    <property type="entry name" value="EGF"/>
</dbReference>